<gene>
    <name evidence="10" type="ORF">SAMN05660874_02342</name>
</gene>
<organism evidence="10 11">
    <name type="scientific">Saccharopolyspora flava</name>
    <dbReference type="NCBI Taxonomy" id="95161"/>
    <lineage>
        <taxon>Bacteria</taxon>
        <taxon>Bacillati</taxon>
        <taxon>Actinomycetota</taxon>
        <taxon>Actinomycetes</taxon>
        <taxon>Pseudonocardiales</taxon>
        <taxon>Pseudonocardiaceae</taxon>
        <taxon>Saccharopolyspora</taxon>
    </lineage>
</organism>
<dbReference type="InterPro" id="IPR025110">
    <property type="entry name" value="AMP-bd_C"/>
</dbReference>
<evidence type="ECO:0000256" key="2">
    <source>
        <dbReference type="ARBA" id="ARBA00022553"/>
    </source>
</evidence>
<dbReference type="SUPFAM" id="SSF56801">
    <property type="entry name" value="Acetyl-CoA synthetase-like"/>
    <property type="match status" value="1"/>
</dbReference>
<dbReference type="GO" id="GO:0031177">
    <property type="term" value="F:phosphopantetheine binding"/>
    <property type="evidence" value="ECO:0007669"/>
    <property type="project" value="InterPro"/>
</dbReference>
<dbReference type="PROSITE" id="PS52004">
    <property type="entry name" value="KS3_2"/>
    <property type="match status" value="1"/>
</dbReference>
<evidence type="ECO:0000256" key="1">
    <source>
        <dbReference type="ARBA" id="ARBA00022450"/>
    </source>
</evidence>
<dbReference type="FunFam" id="3.40.47.10:FF:000019">
    <property type="entry name" value="Polyketide synthase type I"/>
    <property type="match status" value="1"/>
</dbReference>
<dbReference type="Gene3D" id="3.40.47.10">
    <property type="match status" value="1"/>
</dbReference>
<dbReference type="Pfam" id="PF02801">
    <property type="entry name" value="Ketoacyl-synt_C"/>
    <property type="match status" value="1"/>
</dbReference>
<dbReference type="SUPFAM" id="SSF47336">
    <property type="entry name" value="ACP-like"/>
    <property type="match status" value="2"/>
</dbReference>
<dbReference type="Pfam" id="PF00698">
    <property type="entry name" value="Acyl_transf_1"/>
    <property type="match status" value="2"/>
</dbReference>
<dbReference type="InterPro" id="IPR050091">
    <property type="entry name" value="PKS_NRPS_Biosynth_Enz"/>
</dbReference>
<evidence type="ECO:0000256" key="4">
    <source>
        <dbReference type="ARBA" id="ARBA00022737"/>
    </source>
</evidence>
<dbReference type="InterPro" id="IPR009081">
    <property type="entry name" value="PP-bd_ACP"/>
</dbReference>
<dbReference type="Gene3D" id="3.40.50.720">
    <property type="entry name" value="NAD(P)-binding Rossmann-like Domain"/>
    <property type="match status" value="1"/>
</dbReference>
<dbReference type="SUPFAM" id="SSF53901">
    <property type="entry name" value="Thiolase-like"/>
    <property type="match status" value="1"/>
</dbReference>
<keyword evidence="5" id="KW-0511">Multifunctional enzyme</keyword>
<dbReference type="CDD" id="cd08952">
    <property type="entry name" value="KR_1_SDR_x"/>
    <property type="match status" value="1"/>
</dbReference>
<dbReference type="EMBL" id="FOZX01000003">
    <property type="protein sequence ID" value="SFS65519.1"/>
    <property type="molecule type" value="Genomic_DNA"/>
</dbReference>
<dbReference type="InterPro" id="IPR000873">
    <property type="entry name" value="AMP-dep_synth/lig_dom"/>
</dbReference>
<keyword evidence="2" id="KW-0597">Phosphoprotein</keyword>
<dbReference type="InterPro" id="IPR045851">
    <property type="entry name" value="AMP-bd_C_sf"/>
</dbReference>
<feature type="region of interest" description="Disordered" evidence="7">
    <location>
        <begin position="1704"/>
        <end position="1726"/>
    </location>
</feature>
<protein>
    <submittedName>
        <fullName evidence="10">Acyl transferase domain-containing protein</fullName>
    </submittedName>
</protein>
<dbReference type="GO" id="GO:0004312">
    <property type="term" value="F:fatty acid synthase activity"/>
    <property type="evidence" value="ECO:0007669"/>
    <property type="project" value="TreeGrafter"/>
</dbReference>
<dbReference type="InterPro" id="IPR001227">
    <property type="entry name" value="Ac_transferase_dom_sf"/>
</dbReference>
<dbReference type="InterPro" id="IPR036291">
    <property type="entry name" value="NAD(P)-bd_dom_sf"/>
</dbReference>
<evidence type="ECO:0000256" key="7">
    <source>
        <dbReference type="SAM" id="MobiDB-lite"/>
    </source>
</evidence>
<dbReference type="InterPro" id="IPR014031">
    <property type="entry name" value="Ketoacyl_synth_C"/>
</dbReference>
<evidence type="ECO:0000313" key="11">
    <source>
        <dbReference type="Proteomes" id="UP000198852"/>
    </source>
</evidence>
<dbReference type="Proteomes" id="UP000198852">
    <property type="component" value="Unassembled WGS sequence"/>
</dbReference>
<dbReference type="InterPro" id="IPR014043">
    <property type="entry name" value="Acyl_transferase_dom"/>
</dbReference>
<dbReference type="SUPFAM" id="SSF51735">
    <property type="entry name" value="NAD(P)-binding Rossmann-fold domains"/>
    <property type="match status" value="2"/>
</dbReference>
<dbReference type="Pfam" id="PF22953">
    <property type="entry name" value="SpnB_Rossmann"/>
    <property type="match status" value="1"/>
</dbReference>
<keyword evidence="3 10" id="KW-0808">Transferase</keyword>
<keyword evidence="11" id="KW-1185">Reference proteome</keyword>
<dbReference type="GO" id="GO:0004315">
    <property type="term" value="F:3-oxoacyl-[acyl-carrier-protein] synthase activity"/>
    <property type="evidence" value="ECO:0007669"/>
    <property type="project" value="InterPro"/>
</dbReference>
<dbReference type="PANTHER" id="PTHR43775:SF51">
    <property type="entry name" value="INACTIVE PHENOLPHTHIOCEROL SYNTHESIS POLYKETIDE SYNTHASE TYPE I PKS1-RELATED"/>
    <property type="match status" value="1"/>
</dbReference>
<dbReference type="InterPro" id="IPR020845">
    <property type="entry name" value="AMP-binding_CS"/>
</dbReference>
<dbReference type="PROSITE" id="PS50075">
    <property type="entry name" value="CARRIER"/>
    <property type="match status" value="2"/>
</dbReference>
<evidence type="ECO:0000259" key="9">
    <source>
        <dbReference type="PROSITE" id="PS52004"/>
    </source>
</evidence>
<dbReference type="Pfam" id="PF08659">
    <property type="entry name" value="KR"/>
    <property type="match status" value="1"/>
</dbReference>
<dbReference type="InterPro" id="IPR036736">
    <property type="entry name" value="ACP-like_sf"/>
</dbReference>
<feature type="domain" description="Ketosynthase family 3 (KS3)" evidence="9">
    <location>
        <begin position="650"/>
        <end position="1073"/>
    </location>
</feature>
<dbReference type="Gene3D" id="3.30.300.30">
    <property type="match status" value="1"/>
</dbReference>
<dbReference type="Gene3D" id="3.40.50.12780">
    <property type="entry name" value="N-terminal domain of ligase-like"/>
    <property type="match status" value="1"/>
</dbReference>
<dbReference type="SMART" id="SM00825">
    <property type="entry name" value="PKS_KS"/>
    <property type="match status" value="1"/>
</dbReference>
<dbReference type="InterPro" id="IPR057326">
    <property type="entry name" value="KR_dom"/>
</dbReference>
<dbReference type="SMART" id="SM01294">
    <property type="entry name" value="PKS_PP_betabranch"/>
    <property type="match status" value="2"/>
</dbReference>
<dbReference type="SUPFAM" id="SSF55048">
    <property type="entry name" value="Probable ACP-binding domain of malonyl-CoA ACP transacylase"/>
    <property type="match status" value="1"/>
</dbReference>
<feature type="domain" description="Carrier" evidence="8">
    <location>
        <begin position="557"/>
        <end position="632"/>
    </location>
</feature>
<dbReference type="RefSeq" id="WP_175548043.1">
    <property type="nucleotide sequence ID" value="NZ_FOZX01000003.1"/>
</dbReference>
<dbReference type="SUPFAM" id="SSF52151">
    <property type="entry name" value="FabD/lysophospholipase-like"/>
    <property type="match status" value="1"/>
</dbReference>
<dbReference type="InterPro" id="IPR020841">
    <property type="entry name" value="PKS_Beta-ketoAc_synthase_dom"/>
</dbReference>
<keyword evidence="6" id="KW-0012">Acyltransferase</keyword>
<dbReference type="InterPro" id="IPR018201">
    <property type="entry name" value="Ketoacyl_synth_AS"/>
</dbReference>
<dbReference type="Pfam" id="PF13193">
    <property type="entry name" value="AMP-binding_C"/>
    <property type="match status" value="1"/>
</dbReference>
<dbReference type="SMART" id="SM00827">
    <property type="entry name" value="PKS_AT"/>
    <property type="match status" value="1"/>
</dbReference>
<dbReference type="InterPro" id="IPR042099">
    <property type="entry name" value="ANL_N_sf"/>
</dbReference>
<sequence>MLRTELIRPLSELLREHAERTPDKIAFSDHRRDLTYAEYERRTARLAGHLADRLDRGDRAMIYLGNSVETLEAYLAVIRASGVALPFNPNSADAELAYVLDDSGARVVITDRGRLDQVVALQRERPHLRIVVTGDDPLPEGTPATRYADLMAAEPAQPARDDQDLDDVAWMLYTSGTTGKPKGVLSTQRSCLWSVAACYAPIVGLSGEDRVLWPLPLHHSLAHVLCVIGVTAVGATCRVLDGFSGEEVLRAFQDDTYTFLTGVPAMYHHLLEAARRHDVDMSGLRRCLTAGSVCPASLRTAFEETFGVPLLDGYGSTETCGLMAVNWQHGTRVDGSCGLPVPGLALRLVDPDSARDVAPGAEGEVWVRGPNLMVGYHNAPEATAAALPGGWYRTGDLARQDEAGYLTITGRVKELINRGGENIHPGEVEDALRDAPGVADVAAAGEPHEVLGEVPVAYVVPRETGVDVEALFAVCRERLSSFKIPERIYETERIPRTASGKVTRHLLRDLPTRLLADRESFSSELVESAARVTEADEAAAAELRRRLTGLTPQEQESSLLELVRAEVAQALGLDALSAAAARSAFRELGLTSVSAVALRNRLTAVTGLDLPAPVAFDHPTPDALARHLRAELLGERTPAPALAAPRQDPGEPIAIIGMGCRFPGDVRSPEQLWQLVADGDDVLSPFPADRGWNLAKLFGEPGDPGTSATRHGGFLHDAADFDAAFFGISPREALAMDPQQRLLLEVSWEALERSGIDPTTLRGRDAGVFTGVMYHDYGTGLADAPEGTEGYWTTGTAGSVASGRVAYALGVEGPAVTVDTACSSSLVSMHWAAQSLRQGECSLALAGGATVMSTPSTFVEFTKQGGLAPDGRCKSYSDDADGVGWSEGAGVLVLERLSDARRNGHRVLALLRGSAVNSDGASNGLTAPNGPSQQRVIRQALAGAGLSTSDVDVVEGHGTGTTLGDPIEAQALLATYGQDRERPLLLGSVKSNLGHTQAAAGAAGVIKMVMALRHGIAPRTLHADTPSGHVTWGSGAVELLHDAVDWPDTGRPRRAGVSSFGIGGTNAHVIVEQAPDQHVPAETPEIDPAVIPWPISAKTETALDDQITHLNALDHTALDIGHSLATSRSTFDHRAVHLPSGEIRDTATHRTLAVLFAGQGSQRLGMGRELYDRFPVFADALDEVLSHLDPSVREVMWGEDQEALNQTGVAQPALFAIEVAQFRLAESFGLNPDYVAGHSIGEVAAAHVARVLSLEDACTLITARARLMQALPSGGVMVAVRASESDVLPYLSGDLPEVKNSQIRGDEYRSIRPAENSGIRPHENGNSRTGVISLAAVNGPESVVLAGDEDAVMAVAGQWKSRNLLVSHAFHSALMDPMLDDFREAISGLSLRTPTTPIAVDGDVTSPEFWVQHVRNTVRFGETVRTLGERGVNAFLELGPDGTLSAMAADSAPEGAVLVPAQRKDRDGETALVEALARLHVSGVDVDWTPCFTGTGARLVDLPTYPFQRERYWPEQLAANITDDWCYQETWTRLTHRPATPDGQWLIATPTELATDPWASAIADALGDDAVRLPVEPGTRRDDLAKRLTDLPAAPAGVIALGDEIECAVLLQALGDAGVDARVWAVTRGAVSVADDDPVRDSTYAGVWGLGRVAALELPGRWGGLIDLPDELDARSAELLTGVLAGTEDQVAIRTAGAFARRLAPAPRSHRADTAPPSGTVLITGGTGSLGTHLAHDLAERGADALVLLSRRGPDAPGATELAEQLEERGVRVRIEACDAADRDALSAVLDGIDDLTGVVHAAGVVDDGVLDQLTPERFGEVFESKVDSALLLDELTRDRDLDFFVLFSSLAGSIGNAGQANYAAANAVLDAVARQRRAEGLPATSIAWGAWAGTGAAADDAIADRLRRRGVLPMEPDLALDALWRAVADDRTALTVAHLDWPLFAPHFTAVRPSPLLSGVEAARRALAGTETAVFVDELAGLPRSDRGPAVLELVRTEAATVLGHPSPTAIGVDNAFRDLGFDSLTSLEMRDRLRKATGVALPSALLFDYPTPRAVADHLLANLDVEDTAEVGSALSEFERFHTALRASTDDVDEIKRRLEDTLAWLRERGQSSTGGRPSEDDIKSMPVDELLNSIDNGLLDLS</sequence>
<dbReference type="InterPro" id="IPR055123">
    <property type="entry name" value="SpnB-like_Rossmann"/>
</dbReference>
<dbReference type="InterPro" id="IPR006162">
    <property type="entry name" value="Ppantetheine_attach_site"/>
</dbReference>
<dbReference type="CDD" id="cd00833">
    <property type="entry name" value="PKS"/>
    <property type="match status" value="1"/>
</dbReference>
<dbReference type="InterPro" id="IPR014030">
    <property type="entry name" value="Ketoacyl_synth_N"/>
</dbReference>
<dbReference type="Pfam" id="PF00501">
    <property type="entry name" value="AMP-binding"/>
    <property type="match status" value="1"/>
</dbReference>
<dbReference type="InterPro" id="IPR016039">
    <property type="entry name" value="Thiolase-like"/>
</dbReference>
<proteinExistence type="predicted"/>
<dbReference type="PROSITE" id="PS00606">
    <property type="entry name" value="KS3_1"/>
    <property type="match status" value="1"/>
</dbReference>
<dbReference type="PROSITE" id="PS00012">
    <property type="entry name" value="PHOSPHOPANTETHEINE"/>
    <property type="match status" value="1"/>
</dbReference>
<dbReference type="Gene3D" id="3.40.366.10">
    <property type="entry name" value="Malonyl-Coenzyme A Acyl Carrier Protein, domain 2"/>
    <property type="match status" value="1"/>
</dbReference>
<dbReference type="STRING" id="95161.SAMN05660874_02342"/>
<keyword evidence="1" id="KW-0596">Phosphopantetheine</keyword>
<accession>A0A1I6RLB8</accession>
<evidence type="ECO:0000256" key="6">
    <source>
        <dbReference type="ARBA" id="ARBA00023315"/>
    </source>
</evidence>
<dbReference type="InterPro" id="IPR020806">
    <property type="entry name" value="PKS_PP-bd"/>
</dbReference>
<evidence type="ECO:0000256" key="3">
    <source>
        <dbReference type="ARBA" id="ARBA00022679"/>
    </source>
</evidence>
<dbReference type="Pfam" id="PF00109">
    <property type="entry name" value="ketoacyl-synt"/>
    <property type="match status" value="1"/>
</dbReference>
<evidence type="ECO:0000259" key="8">
    <source>
        <dbReference type="PROSITE" id="PS50075"/>
    </source>
</evidence>
<dbReference type="InterPro" id="IPR013968">
    <property type="entry name" value="PKS_KR"/>
</dbReference>
<feature type="domain" description="Carrier" evidence="8">
    <location>
        <begin position="1990"/>
        <end position="2065"/>
    </location>
</feature>
<dbReference type="InterPro" id="IPR016035">
    <property type="entry name" value="Acyl_Trfase/lysoPLipase"/>
</dbReference>
<feature type="region of interest" description="Disordered" evidence="7">
    <location>
        <begin position="2111"/>
        <end position="2130"/>
    </location>
</feature>
<dbReference type="InterPro" id="IPR032821">
    <property type="entry name" value="PKS_assoc"/>
</dbReference>
<reference evidence="11" key="1">
    <citation type="submission" date="2016-10" db="EMBL/GenBank/DDBJ databases">
        <authorList>
            <person name="Varghese N."/>
            <person name="Submissions S."/>
        </authorList>
    </citation>
    <scope>NUCLEOTIDE SEQUENCE [LARGE SCALE GENOMIC DNA]</scope>
    <source>
        <strain evidence="11">DSM 44771</strain>
    </source>
</reference>
<dbReference type="SMART" id="SM00823">
    <property type="entry name" value="PKS_PP"/>
    <property type="match status" value="2"/>
</dbReference>
<evidence type="ECO:0000313" key="10">
    <source>
        <dbReference type="EMBL" id="SFS65519.1"/>
    </source>
</evidence>
<dbReference type="Gene3D" id="1.10.1200.10">
    <property type="entry name" value="ACP-like"/>
    <property type="match status" value="2"/>
</dbReference>
<dbReference type="Gene3D" id="3.30.70.3290">
    <property type="match status" value="1"/>
</dbReference>
<dbReference type="FunFam" id="1.10.1200.10:FF:000007">
    <property type="entry name" value="Probable polyketide synthase pks17"/>
    <property type="match status" value="1"/>
</dbReference>
<dbReference type="Pfam" id="PF16197">
    <property type="entry name" value="KAsynt_C_assoc"/>
    <property type="match status" value="1"/>
</dbReference>
<name>A0A1I6RLB8_9PSEU</name>
<dbReference type="Pfam" id="PF00550">
    <property type="entry name" value="PP-binding"/>
    <property type="match status" value="2"/>
</dbReference>
<evidence type="ECO:0000256" key="5">
    <source>
        <dbReference type="ARBA" id="ARBA00023268"/>
    </source>
</evidence>
<dbReference type="PROSITE" id="PS00455">
    <property type="entry name" value="AMP_BINDING"/>
    <property type="match status" value="1"/>
</dbReference>
<dbReference type="GO" id="GO:0006633">
    <property type="term" value="P:fatty acid biosynthetic process"/>
    <property type="evidence" value="ECO:0007669"/>
    <property type="project" value="InterPro"/>
</dbReference>
<dbReference type="SMART" id="SM00822">
    <property type="entry name" value="PKS_KR"/>
    <property type="match status" value="1"/>
</dbReference>
<dbReference type="InterPro" id="IPR016036">
    <property type="entry name" value="Malonyl_transacylase_ACP-bd"/>
</dbReference>
<keyword evidence="4" id="KW-0677">Repeat</keyword>
<dbReference type="PANTHER" id="PTHR43775">
    <property type="entry name" value="FATTY ACID SYNTHASE"/>
    <property type="match status" value="1"/>
</dbReference>